<evidence type="ECO:0000313" key="3">
    <source>
        <dbReference type="Proteomes" id="UP001333110"/>
    </source>
</evidence>
<sequence>MRSEGTRLSGAVTTSARLGASTASLGSLFQGLTTVSVKKCFPMSSLNLPWCSFEPFPRVLSPDPREKSSAPPSPRPLLRKL</sequence>
<feature type="region of interest" description="Disordered" evidence="1">
    <location>
        <begin position="59"/>
        <end position="81"/>
    </location>
</feature>
<dbReference type="Proteomes" id="UP001333110">
    <property type="component" value="Unassembled WGS sequence"/>
</dbReference>
<keyword evidence="3" id="KW-1185">Reference proteome</keyword>
<proteinExistence type="predicted"/>
<evidence type="ECO:0000313" key="2">
    <source>
        <dbReference type="EMBL" id="KAK4826821.1"/>
    </source>
</evidence>
<dbReference type="EMBL" id="JAUNZN010000002">
    <property type="protein sequence ID" value="KAK4826821.1"/>
    <property type="molecule type" value="Genomic_DNA"/>
</dbReference>
<organism evidence="2 3">
    <name type="scientific">Mycteria americana</name>
    <name type="common">Wood stork</name>
    <dbReference type="NCBI Taxonomy" id="33587"/>
    <lineage>
        <taxon>Eukaryota</taxon>
        <taxon>Metazoa</taxon>
        <taxon>Chordata</taxon>
        <taxon>Craniata</taxon>
        <taxon>Vertebrata</taxon>
        <taxon>Euteleostomi</taxon>
        <taxon>Archelosauria</taxon>
        <taxon>Archosauria</taxon>
        <taxon>Dinosauria</taxon>
        <taxon>Saurischia</taxon>
        <taxon>Theropoda</taxon>
        <taxon>Coelurosauria</taxon>
        <taxon>Aves</taxon>
        <taxon>Neognathae</taxon>
        <taxon>Neoaves</taxon>
        <taxon>Aequornithes</taxon>
        <taxon>Ciconiiformes</taxon>
        <taxon>Ciconiidae</taxon>
        <taxon>Mycteria</taxon>
    </lineage>
</organism>
<protein>
    <submittedName>
        <fullName evidence="2">Uncharacterized protein</fullName>
    </submittedName>
</protein>
<name>A0AAN7PQI1_MYCAM</name>
<comment type="caution">
    <text evidence="2">The sequence shown here is derived from an EMBL/GenBank/DDBJ whole genome shotgun (WGS) entry which is preliminary data.</text>
</comment>
<reference evidence="2 3" key="1">
    <citation type="journal article" date="2023" name="J. Hered.">
        <title>Chromosome-level genome of the wood stork (Mycteria americana) provides insight into avian chromosome evolution.</title>
        <authorList>
            <person name="Flamio R. Jr."/>
            <person name="Ramstad K.M."/>
        </authorList>
    </citation>
    <scope>NUCLEOTIDE SEQUENCE [LARGE SCALE GENOMIC DNA]</scope>
    <source>
        <strain evidence="2">JAX WOST 10</strain>
    </source>
</reference>
<evidence type="ECO:0000256" key="1">
    <source>
        <dbReference type="SAM" id="MobiDB-lite"/>
    </source>
</evidence>
<accession>A0AAN7PQI1</accession>
<dbReference type="AlphaFoldDB" id="A0AAN7PQI1"/>
<gene>
    <name evidence="2" type="ORF">QYF61_011629</name>
</gene>